<evidence type="ECO:0000313" key="7">
    <source>
        <dbReference type="EMBL" id="ATX78880.1"/>
    </source>
</evidence>
<evidence type="ECO:0000256" key="1">
    <source>
        <dbReference type="ARBA" id="ARBA00007569"/>
    </source>
</evidence>
<comment type="catalytic activity">
    <reaction evidence="3 5">
        <text>a quinone + NADH + 5 H(+)(in) = a quinol + NAD(+) + 4 H(+)(out)</text>
        <dbReference type="Rhea" id="RHEA:57888"/>
        <dbReference type="ChEBI" id="CHEBI:15378"/>
        <dbReference type="ChEBI" id="CHEBI:24646"/>
        <dbReference type="ChEBI" id="CHEBI:57540"/>
        <dbReference type="ChEBI" id="CHEBI:57945"/>
        <dbReference type="ChEBI" id="CHEBI:132124"/>
    </reaction>
</comment>
<dbReference type="PROSITE" id="PS00542">
    <property type="entry name" value="COMPLEX1_30K"/>
    <property type="match status" value="1"/>
</dbReference>
<comment type="subcellular location">
    <subcellularLocation>
        <location evidence="3">Cell membrane</location>
        <topology evidence="3">Peripheral membrane protein</topology>
        <orientation evidence="3">Cytoplasmic side</orientation>
    </subcellularLocation>
</comment>
<dbReference type="EMBL" id="CP018799">
    <property type="protein sequence ID" value="ATX78880.1"/>
    <property type="molecule type" value="Genomic_DNA"/>
</dbReference>
<dbReference type="Pfam" id="PF00329">
    <property type="entry name" value="Complex1_30kDa"/>
    <property type="match status" value="1"/>
</dbReference>
<dbReference type="RefSeq" id="WP_100276835.1">
    <property type="nucleotide sequence ID" value="NZ_CP018799.1"/>
</dbReference>
<evidence type="ECO:0000256" key="5">
    <source>
        <dbReference type="RuleBase" id="RU003582"/>
    </source>
</evidence>
<name>A0A2K8KVP0_MARES</name>
<keyword evidence="2 3" id="KW-0813">Transport</keyword>
<dbReference type="OrthoDB" id="9803286at2"/>
<reference evidence="7 8" key="1">
    <citation type="submission" date="2016-12" db="EMBL/GenBank/DDBJ databases">
        <title>Isolation and genomic insights into novel planktonic Zetaproteobacteria from stratified waters of the Chesapeake Bay.</title>
        <authorList>
            <person name="McAllister S.M."/>
            <person name="Kato S."/>
            <person name="Chan C.S."/>
            <person name="Chiu B.K."/>
            <person name="Field E.K."/>
        </authorList>
    </citation>
    <scope>NUCLEOTIDE SEQUENCE [LARGE SCALE GENOMIC DNA]</scope>
    <source>
        <strain evidence="7 8">CP-5</strain>
    </source>
</reference>
<dbReference type="KEGG" id="maes:Ga0123461_0443"/>
<evidence type="ECO:0000256" key="3">
    <source>
        <dbReference type="HAMAP-Rule" id="MF_01357"/>
    </source>
</evidence>
<dbReference type="EC" id="7.1.1.-" evidence="3"/>
<dbReference type="InterPro" id="IPR010218">
    <property type="entry name" value="NADH_DH_suC"/>
</dbReference>
<feature type="domain" description="NADH:ubiquinone oxidoreductase 30kDa subunit" evidence="6">
    <location>
        <begin position="45"/>
        <end position="170"/>
    </location>
</feature>
<dbReference type="SUPFAM" id="SSF143243">
    <property type="entry name" value="Nqo5-like"/>
    <property type="match status" value="1"/>
</dbReference>
<keyword evidence="7" id="KW-0560">Oxidoreductase</keyword>
<evidence type="ECO:0000256" key="2">
    <source>
        <dbReference type="ARBA" id="ARBA00022448"/>
    </source>
</evidence>
<comment type="function">
    <text evidence="3">NDH-1 shuttles electrons from NADH, via FMN and iron-sulfur (Fe-S) centers, to quinones in the respiratory chain. The immediate electron acceptor for the enzyme in this species is believed to be ubiquinone. Couples the redox reaction to proton translocation (for every two electrons transferred, four hydrogen ions are translocated across the cytoplasmic membrane), and thus conserves the redox energy in a proton gradient.</text>
</comment>
<keyword evidence="8" id="KW-1185">Reference proteome</keyword>
<accession>A0A2K8KVP0</accession>
<dbReference type="HAMAP" id="MF_01357">
    <property type="entry name" value="NDH1_NuoC"/>
    <property type="match status" value="1"/>
</dbReference>
<comment type="subunit">
    <text evidence="3">NDH-1 is composed of 14 different subunits. Subunits NuoB, C, D, E, F, and G constitute the peripheral sector of the complex.</text>
</comment>
<dbReference type="PANTHER" id="PTHR10884">
    <property type="entry name" value="NADH DEHYDROGENASE UBIQUINONE IRON-SULFUR PROTEIN 3"/>
    <property type="match status" value="1"/>
</dbReference>
<keyword evidence="3 4" id="KW-0520">NAD</keyword>
<evidence type="ECO:0000259" key="6">
    <source>
        <dbReference type="Pfam" id="PF00329"/>
    </source>
</evidence>
<keyword evidence="3" id="KW-0472">Membrane</keyword>
<gene>
    <name evidence="3" type="primary">nuoC</name>
    <name evidence="7" type="ORF">Ga0123461_0443</name>
</gene>
<dbReference type="InterPro" id="IPR001268">
    <property type="entry name" value="NADH_UbQ_OxRdtase_30kDa_su"/>
</dbReference>
<dbReference type="GO" id="GO:0048038">
    <property type="term" value="F:quinone binding"/>
    <property type="evidence" value="ECO:0007669"/>
    <property type="project" value="UniProtKB-KW"/>
</dbReference>
<evidence type="ECO:0000313" key="8">
    <source>
        <dbReference type="Proteomes" id="UP000231701"/>
    </source>
</evidence>
<dbReference type="AlphaFoldDB" id="A0A2K8KVP0"/>
<keyword evidence="3 4" id="KW-1278">Translocase</keyword>
<organism evidence="7 8">
    <name type="scientific">Mariprofundus aestuarium</name>
    <dbReference type="NCBI Taxonomy" id="1921086"/>
    <lineage>
        <taxon>Bacteria</taxon>
        <taxon>Pseudomonadati</taxon>
        <taxon>Pseudomonadota</taxon>
        <taxon>Candidatius Mariprofundia</taxon>
        <taxon>Mariprofundales</taxon>
        <taxon>Mariprofundaceae</taxon>
        <taxon>Mariprofundus</taxon>
    </lineage>
</organism>
<evidence type="ECO:0000256" key="4">
    <source>
        <dbReference type="RuleBase" id="RU003456"/>
    </source>
</evidence>
<dbReference type="InterPro" id="IPR037232">
    <property type="entry name" value="NADH_quin_OxRdtase_su_C/D-like"/>
</dbReference>
<dbReference type="Gene3D" id="3.30.460.80">
    <property type="entry name" value="NADH:ubiquinone oxidoreductase, 30kDa subunit"/>
    <property type="match status" value="1"/>
</dbReference>
<dbReference type="GO" id="GO:0008137">
    <property type="term" value="F:NADH dehydrogenase (ubiquinone) activity"/>
    <property type="evidence" value="ECO:0007669"/>
    <property type="project" value="InterPro"/>
</dbReference>
<dbReference type="PANTHER" id="PTHR10884:SF14">
    <property type="entry name" value="NADH DEHYDROGENASE [UBIQUINONE] IRON-SULFUR PROTEIN 3, MITOCHONDRIAL"/>
    <property type="match status" value="1"/>
</dbReference>
<proteinExistence type="inferred from homology"/>
<comment type="similarity">
    <text evidence="1 3 4">Belongs to the complex I 30 kDa subunit family.</text>
</comment>
<dbReference type="GO" id="GO:0005886">
    <property type="term" value="C:plasma membrane"/>
    <property type="evidence" value="ECO:0007669"/>
    <property type="project" value="UniProtKB-SubCell"/>
</dbReference>
<dbReference type="Proteomes" id="UP000231701">
    <property type="component" value="Chromosome"/>
</dbReference>
<protein>
    <recommendedName>
        <fullName evidence="3">NADH-quinone oxidoreductase subunit C</fullName>
        <ecNumber evidence="3">7.1.1.-</ecNumber>
    </recommendedName>
    <alternativeName>
        <fullName evidence="3">NADH dehydrogenase I subunit C</fullName>
    </alternativeName>
    <alternativeName>
        <fullName evidence="3">NDH-1 subunit C</fullName>
    </alternativeName>
</protein>
<keyword evidence="3" id="KW-0830">Ubiquinone</keyword>
<dbReference type="InterPro" id="IPR020396">
    <property type="entry name" value="NADH_UbQ_OxRdtase_CS"/>
</dbReference>
<keyword evidence="3" id="KW-1003">Cell membrane</keyword>
<dbReference type="NCBIfam" id="TIGR01961">
    <property type="entry name" value="NuoC_fam"/>
    <property type="match status" value="1"/>
</dbReference>
<sequence length="205" mass="23740">MTDEKLQDDIGVAVTTDVSPEVKGLRDKFGDQLLSVVMGLDCEVVTLARESIADACHFLKNEQGYEQMMDLCGVDNSELPGWSDASPRFEVVYNLLSISRNKRIRIKVGANERDLVDSVTEVWPTANWFEREAFDMYGIIFNNHPDLRRLLTDYGFEGYPLRKDFPMMGRVEMFFDEAQWRCVYRPNKLEERILIERTWPGVDRG</sequence>
<keyword evidence="3 5" id="KW-0874">Quinone</keyword>
<dbReference type="GO" id="GO:0050136">
    <property type="term" value="F:NADH dehydrogenase (quinone) (non-electrogenic) activity"/>
    <property type="evidence" value="ECO:0007669"/>
    <property type="project" value="UniProtKB-UniRule"/>
</dbReference>